<evidence type="ECO:0000256" key="2">
    <source>
        <dbReference type="SAM" id="MobiDB-lite"/>
    </source>
</evidence>
<reference evidence="3 4" key="1">
    <citation type="submission" date="2020-04" db="EMBL/GenBank/DDBJ databases">
        <title>Perkinsus olseni comparative genomics.</title>
        <authorList>
            <person name="Bogema D.R."/>
        </authorList>
    </citation>
    <scope>NUCLEOTIDE SEQUENCE [LARGE SCALE GENOMIC DNA]</scope>
    <source>
        <strain evidence="3">ATCC PRA-205</strain>
    </source>
</reference>
<feature type="non-terminal residue" evidence="3">
    <location>
        <position position="1"/>
    </location>
</feature>
<feature type="compositionally biased region" description="Low complexity" evidence="2">
    <location>
        <begin position="299"/>
        <end position="313"/>
    </location>
</feature>
<gene>
    <name evidence="3" type="ORF">FOZ62_011558</name>
</gene>
<name>A0A7J6TJB1_PEROL</name>
<evidence type="ECO:0000313" key="4">
    <source>
        <dbReference type="Proteomes" id="UP000574390"/>
    </source>
</evidence>
<organism evidence="3 4">
    <name type="scientific">Perkinsus olseni</name>
    <name type="common">Perkinsus atlanticus</name>
    <dbReference type="NCBI Taxonomy" id="32597"/>
    <lineage>
        <taxon>Eukaryota</taxon>
        <taxon>Sar</taxon>
        <taxon>Alveolata</taxon>
        <taxon>Perkinsozoa</taxon>
        <taxon>Perkinsea</taxon>
        <taxon>Perkinsida</taxon>
        <taxon>Perkinsidae</taxon>
        <taxon>Perkinsus</taxon>
    </lineage>
</organism>
<accession>A0A7J6TJB1</accession>
<evidence type="ECO:0000313" key="3">
    <source>
        <dbReference type="EMBL" id="KAF4744937.1"/>
    </source>
</evidence>
<sequence length="335" mass="36490">PYEGARERALHFLTQIGYNMQSIASESSAVSSIDRLGRCQRAVFSVLPSLAALAEDLGRECRERGQVLWEMSKVLRHGMSAQLCTAVDELRAERRRARERVDALLKEVAAAKKRAESMTAMALRAKVVEAELRSRLAEYDDEAARLRVANDALRGKVRGGLQKECQDACVSTEGADWPQKEWCCALAKLLLEYAEGPCCFPSSVIPAVPRELVGALRVIAAHAAVEGGELTFSGVPARDIMTCPDGSDRAVQTVCSPSCAVEVQTIDHNLIEAVVQTTVPSTRDFSVQVESLTDRSDSETSSPTASSWSMSEASSDRGAVQAEDFEADELFRSDF</sequence>
<proteinExistence type="predicted"/>
<dbReference type="Proteomes" id="UP000574390">
    <property type="component" value="Unassembled WGS sequence"/>
</dbReference>
<feature type="region of interest" description="Disordered" evidence="2">
    <location>
        <begin position="289"/>
        <end position="335"/>
    </location>
</feature>
<dbReference type="AlphaFoldDB" id="A0A7J6TJB1"/>
<keyword evidence="1" id="KW-0175">Coiled coil</keyword>
<feature type="non-terminal residue" evidence="3">
    <location>
        <position position="335"/>
    </location>
</feature>
<dbReference type="EMBL" id="JABANM010007044">
    <property type="protein sequence ID" value="KAF4744937.1"/>
    <property type="molecule type" value="Genomic_DNA"/>
</dbReference>
<feature type="coiled-coil region" evidence="1">
    <location>
        <begin position="80"/>
        <end position="156"/>
    </location>
</feature>
<evidence type="ECO:0000256" key="1">
    <source>
        <dbReference type="SAM" id="Coils"/>
    </source>
</evidence>
<comment type="caution">
    <text evidence="3">The sequence shown here is derived from an EMBL/GenBank/DDBJ whole genome shotgun (WGS) entry which is preliminary data.</text>
</comment>
<protein>
    <submittedName>
        <fullName evidence="3">Uncharacterized protein</fullName>
    </submittedName>
</protein>